<name>A0A3M4VRN1_PSECI</name>
<keyword evidence="3 5" id="KW-1133">Transmembrane helix</keyword>
<organism evidence="8 9">
    <name type="scientific">Pseudomonas cichorii</name>
    <dbReference type="NCBI Taxonomy" id="36746"/>
    <lineage>
        <taxon>Bacteria</taxon>
        <taxon>Pseudomonadati</taxon>
        <taxon>Pseudomonadota</taxon>
        <taxon>Gammaproteobacteria</taxon>
        <taxon>Pseudomonadales</taxon>
        <taxon>Pseudomonadaceae</taxon>
        <taxon>Pseudomonas</taxon>
    </lineage>
</organism>
<dbReference type="Proteomes" id="UP000278332">
    <property type="component" value="Unassembled WGS sequence"/>
</dbReference>
<dbReference type="EMBL" id="BLWA01000008">
    <property type="protein sequence ID" value="GFM93076.1"/>
    <property type="molecule type" value="Genomic_DNA"/>
</dbReference>
<dbReference type="OrthoDB" id="9810336at2"/>
<dbReference type="AlphaFoldDB" id="A0A3M4VRN1"/>
<comment type="caution">
    <text evidence="8">The sequence shown here is derived from an EMBL/GenBank/DDBJ whole genome shotgun (WGS) entry which is preliminary data.</text>
</comment>
<keyword evidence="4 5" id="KW-0472">Membrane</keyword>
<evidence type="ECO:0000313" key="7">
    <source>
        <dbReference type="EMBL" id="GFM93076.1"/>
    </source>
</evidence>
<dbReference type="InterPro" id="IPR002810">
    <property type="entry name" value="NfeD-like_C"/>
</dbReference>
<evidence type="ECO:0000256" key="5">
    <source>
        <dbReference type="SAM" id="Phobius"/>
    </source>
</evidence>
<comment type="subcellular location">
    <subcellularLocation>
        <location evidence="1">Membrane</location>
        <topology evidence="1">Multi-pass membrane protein</topology>
    </subcellularLocation>
</comment>
<dbReference type="InterPro" id="IPR012340">
    <property type="entry name" value="NA-bd_OB-fold"/>
</dbReference>
<gene>
    <name evidence="8" type="ORF">ALP84_00332</name>
    <name evidence="7" type="ORF">PSCICP_30480</name>
</gene>
<evidence type="ECO:0000256" key="1">
    <source>
        <dbReference type="ARBA" id="ARBA00004141"/>
    </source>
</evidence>
<feature type="transmembrane region" description="Helical" evidence="5">
    <location>
        <begin position="53"/>
        <end position="72"/>
    </location>
</feature>
<keyword evidence="10" id="KW-1185">Reference proteome</keyword>
<accession>A0A3M4VRN1</accession>
<dbReference type="InterPro" id="IPR052165">
    <property type="entry name" value="Membrane_assoc_protease"/>
</dbReference>
<feature type="domain" description="NfeD-like C-terminal" evidence="6">
    <location>
        <begin position="92"/>
        <end position="145"/>
    </location>
</feature>
<keyword evidence="2 5" id="KW-0812">Transmembrane</keyword>
<evidence type="ECO:0000313" key="10">
    <source>
        <dbReference type="Proteomes" id="UP000614982"/>
    </source>
</evidence>
<dbReference type="GeneID" id="93656988"/>
<dbReference type="PANTHER" id="PTHR33507">
    <property type="entry name" value="INNER MEMBRANE PROTEIN YBBJ"/>
    <property type="match status" value="1"/>
</dbReference>
<reference evidence="8 9" key="1">
    <citation type="submission" date="2018-08" db="EMBL/GenBank/DDBJ databases">
        <title>Recombination of ecologically and evolutionarily significant loci maintains genetic cohesion in the Pseudomonas syringae species complex.</title>
        <authorList>
            <person name="Dillon M."/>
            <person name="Thakur S."/>
            <person name="Almeida R.N.D."/>
            <person name="Weir B.S."/>
            <person name="Guttman D.S."/>
        </authorList>
    </citation>
    <scope>NUCLEOTIDE SEQUENCE [LARGE SCALE GENOMIC DNA]</scope>
    <source>
        <strain evidence="8 9">ICMP 6917</strain>
    </source>
</reference>
<sequence>MNFLQNLSAWDWLGLGTVLLIFEVFGAGGYLLWIGIAAASVGVLTFVMPGMPWALQFLLFALFSVLTAAYWWHRQRSVARPSDQPGLNMRGQELIGRTFTVQTAIVDGRGKIKAADSVWIVTGPDAPEGSLVKVIGQDGVILKVEALDLN</sequence>
<dbReference type="PANTHER" id="PTHR33507:SF3">
    <property type="entry name" value="INNER MEMBRANE PROTEIN YBBJ"/>
    <property type="match status" value="1"/>
</dbReference>
<reference evidence="7 10" key="2">
    <citation type="submission" date="2020-05" db="EMBL/GenBank/DDBJ databases">
        <title>Genetic diversity of Pseudomonas cichorii.</title>
        <authorList>
            <person name="Tani S."/>
            <person name="Yagi H."/>
            <person name="Hashimoto S."/>
            <person name="Iiyama K."/>
            <person name="Furuya N."/>
        </authorList>
    </citation>
    <scope>NUCLEOTIDE SEQUENCE [LARGE SCALE GENOMIC DNA]</scope>
    <source>
        <strain evidence="7 10">LMG 2162</strain>
    </source>
</reference>
<dbReference type="EMBL" id="RBRY01000116">
    <property type="protein sequence ID" value="RMR54501.1"/>
    <property type="molecule type" value="Genomic_DNA"/>
</dbReference>
<protein>
    <submittedName>
        <fullName evidence="8">Nodulation efficiency protein D protein</fullName>
    </submittedName>
</protein>
<dbReference type="Pfam" id="PF01957">
    <property type="entry name" value="NfeD"/>
    <property type="match status" value="1"/>
</dbReference>
<proteinExistence type="predicted"/>
<evidence type="ECO:0000259" key="6">
    <source>
        <dbReference type="Pfam" id="PF01957"/>
    </source>
</evidence>
<dbReference type="Gene3D" id="2.40.50.140">
    <property type="entry name" value="Nucleic acid-binding proteins"/>
    <property type="match status" value="1"/>
</dbReference>
<dbReference type="Proteomes" id="UP000614982">
    <property type="component" value="Unassembled WGS sequence"/>
</dbReference>
<evidence type="ECO:0000256" key="3">
    <source>
        <dbReference type="ARBA" id="ARBA00022989"/>
    </source>
</evidence>
<evidence type="ECO:0000256" key="4">
    <source>
        <dbReference type="ARBA" id="ARBA00023136"/>
    </source>
</evidence>
<dbReference type="GO" id="GO:0005886">
    <property type="term" value="C:plasma membrane"/>
    <property type="evidence" value="ECO:0007669"/>
    <property type="project" value="TreeGrafter"/>
</dbReference>
<feature type="transmembrane region" description="Helical" evidence="5">
    <location>
        <begin position="12"/>
        <end position="33"/>
    </location>
</feature>
<evidence type="ECO:0000313" key="8">
    <source>
        <dbReference type="EMBL" id="RMR54501.1"/>
    </source>
</evidence>
<evidence type="ECO:0000313" key="9">
    <source>
        <dbReference type="Proteomes" id="UP000278332"/>
    </source>
</evidence>
<evidence type="ECO:0000256" key="2">
    <source>
        <dbReference type="ARBA" id="ARBA00022692"/>
    </source>
</evidence>
<dbReference type="RefSeq" id="WP_025258018.1">
    <property type="nucleotide sequence ID" value="NZ_BLVX01000011.1"/>
</dbReference>